<evidence type="ECO:0000256" key="1">
    <source>
        <dbReference type="SAM" id="MobiDB-lite"/>
    </source>
</evidence>
<keyword evidence="3" id="KW-1185">Reference proteome</keyword>
<organism evidence="2 3">
    <name type="scientific">Nepenthes gracilis</name>
    <name type="common">Slender pitcher plant</name>
    <dbReference type="NCBI Taxonomy" id="150966"/>
    <lineage>
        <taxon>Eukaryota</taxon>
        <taxon>Viridiplantae</taxon>
        <taxon>Streptophyta</taxon>
        <taxon>Embryophyta</taxon>
        <taxon>Tracheophyta</taxon>
        <taxon>Spermatophyta</taxon>
        <taxon>Magnoliopsida</taxon>
        <taxon>eudicotyledons</taxon>
        <taxon>Gunneridae</taxon>
        <taxon>Pentapetalae</taxon>
        <taxon>Caryophyllales</taxon>
        <taxon>Nepenthaceae</taxon>
        <taxon>Nepenthes</taxon>
    </lineage>
</organism>
<feature type="region of interest" description="Disordered" evidence="1">
    <location>
        <begin position="13"/>
        <end position="85"/>
    </location>
</feature>
<sequence>MVYVYGLLRVVSDVPSSSLNGDGEGRDTSEGQGDRGDDGERGVRDGGGDGDFNFDGDDDLEGDSFGELAQGSGARDGDCGSAERG</sequence>
<reference evidence="2" key="1">
    <citation type="submission" date="2023-05" db="EMBL/GenBank/DDBJ databases">
        <title>Nepenthes gracilis genome sequencing.</title>
        <authorList>
            <person name="Fukushima K."/>
        </authorList>
    </citation>
    <scope>NUCLEOTIDE SEQUENCE</scope>
    <source>
        <strain evidence="2">SING2019-196</strain>
    </source>
</reference>
<accession>A0AAD3P5A9</accession>
<evidence type="ECO:0000313" key="2">
    <source>
        <dbReference type="EMBL" id="GMG99805.1"/>
    </source>
</evidence>
<dbReference type="AlphaFoldDB" id="A0AAD3P5A9"/>
<proteinExistence type="predicted"/>
<feature type="compositionally biased region" description="Acidic residues" evidence="1">
    <location>
        <begin position="52"/>
        <end position="64"/>
    </location>
</feature>
<dbReference type="EMBL" id="BSYO01000001">
    <property type="protein sequence ID" value="GMG99805.1"/>
    <property type="molecule type" value="Genomic_DNA"/>
</dbReference>
<feature type="compositionally biased region" description="Basic and acidic residues" evidence="1">
    <location>
        <begin position="75"/>
        <end position="85"/>
    </location>
</feature>
<protein>
    <submittedName>
        <fullName evidence="2">Uncharacterized protein</fullName>
    </submittedName>
</protein>
<dbReference type="Proteomes" id="UP001279734">
    <property type="component" value="Unassembled WGS sequence"/>
</dbReference>
<comment type="caution">
    <text evidence="2">The sequence shown here is derived from an EMBL/GenBank/DDBJ whole genome shotgun (WGS) entry which is preliminary data.</text>
</comment>
<gene>
    <name evidence="2" type="ORF">Nepgr_001645</name>
</gene>
<evidence type="ECO:0000313" key="3">
    <source>
        <dbReference type="Proteomes" id="UP001279734"/>
    </source>
</evidence>
<feature type="compositionally biased region" description="Basic and acidic residues" evidence="1">
    <location>
        <begin position="23"/>
        <end position="47"/>
    </location>
</feature>
<name>A0AAD3P5A9_NEPGR</name>